<feature type="compositionally biased region" description="Low complexity" evidence="1">
    <location>
        <begin position="369"/>
        <end position="385"/>
    </location>
</feature>
<keyword evidence="3" id="KW-1185">Reference proteome</keyword>
<feature type="region of interest" description="Disordered" evidence="1">
    <location>
        <begin position="99"/>
        <end position="201"/>
    </location>
</feature>
<dbReference type="Proteomes" id="UP001221142">
    <property type="component" value="Unassembled WGS sequence"/>
</dbReference>
<feature type="compositionally biased region" description="Low complexity" evidence="1">
    <location>
        <begin position="166"/>
        <end position="180"/>
    </location>
</feature>
<feature type="compositionally biased region" description="Polar residues" evidence="1">
    <location>
        <begin position="316"/>
        <end position="325"/>
    </location>
</feature>
<dbReference type="AlphaFoldDB" id="A0AAD7B6W8"/>
<dbReference type="EMBL" id="JARKIF010000032">
    <property type="protein sequence ID" value="KAJ7611702.1"/>
    <property type="molecule type" value="Genomic_DNA"/>
</dbReference>
<feature type="compositionally biased region" description="Acidic residues" evidence="1">
    <location>
        <begin position="148"/>
        <end position="164"/>
    </location>
</feature>
<reference evidence="2" key="1">
    <citation type="submission" date="2023-03" db="EMBL/GenBank/DDBJ databases">
        <title>Massive genome expansion in bonnet fungi (Mycena s.s.) driven by repeated elements and novel gene families across ecological guilds.</title>
        <authorList>
            <consortium name="Lawrence Berkeley National Laboratory"/>
            <person name="Harder C.B."/>
            <person name="Miyauchi S."/>
            <person name="Viragh M."/>
            <person name="Kuo A."/>
            <person name="Thoen E."/>
            <person name="Andreopoulos B."/>
            <person name="Lu D."/>
            <person name="Skrede I."/>
            <person name="Drula E."/>
            <person name="Henrissat B."/>
            <person name="Morin E."/>
            <person name="Kohler A."/>
            <person name="Barry K."/>
            <person name="LaButti K."/>
            <person name="Morin E."/>
            <person name="Salamov A."/>
            <person name="Lipzen A."/>
            <person name="Mereny Z."/>
            <person name="Hegedus B."/>
            <person name="Baldrian P."/>
            <person name="Stursova M."/>
            <person name="Weitz H."/>
            <person name="Taylor A."/>
            <person name="Grigoriev I.V."/>
            <person name="Nagy L.G."/>
            <person name="Martin F."/>
            <person name="Kauserud H."/>
        </authorList>
    </citation>
    <scope>NUCLEOTIDE SEQUENCE</scope>
    <source>
        <strain evidence="2">9284</strain>
    </source>
</reference>
<evidence type="ECO:0000313" key="2">
    <source>
        <dbReference type="EMBL" id="KAJ7611702.1"/>
    </source>
</evidence>
<evidence type="ECO:0000313" key="3">
    <source>
        <dbReference type="Proteomes" id="UP001221142"/>
    </source>
</evidence>
<feature type="compositionally biased region" description="Polar residues" evidence="1">
    <location>
        <begin position="130"/>
        <end position="143"/>
    </location>
</feature>
<feature type="compositionally biased region" description="Low complexity" evidence="1">
    <location>
        <begin position="113"/>
        <end position="123"/>
    </location>
</feature>
<evidence type="ECO:0000256" key="1">
    <source>
        <dbReference type="SAM" id="MobiDB-lite"/>
    </source>
</evidence>
<proteinExistence type="predicted"/>
<feature type="region of interest" description="Disordered" evidence="1">
    <location>
        <begin position="316"/>
        <end position="417"/>
    </location>
</feature>
<comment type="caution">
    <text evidence="2">The sequence shown here is derived from an EMBL/GenBank/DDBJ whole genome shotgun (WGS) entry which is preliminary data.</text>
</comment>
<protein>
    <submittedName>
        <fullName evidence="2">Uncharacterized protein</fullName>
    </submittedName>
</protein>
<accession>A0AAD7B6W8</accession>
<name>A0AAD7B6W8_9AGAR</name>
<sequence length="818" mass="91672">MPDCPPTPIVRRKAPTLTMPTRPYTRFIAECGVTDDDDATNQTPTHSDYLSFSHSLTPTIGTPIASDIDASFSFSQPPARKMHSFPPIATRPLEIIEESDLEERSSSPEDDMSSYSPTSSPSPTDRRVLSSPSTAPRWTSNYRMVNIEESDMEEEEIDGDDDDVYPPVSSSPGRSSSPLFPHRDSDASSSPQTSPDAYDANAPLKDADVVHSEPEEEEFGSELIRRLDIVAHQRVQTVTTEEGSPPATRSLAVTPDYIISPRPGFSSRNNFGPRSYSWSSTSTSEYGPNHVDFTWTRSNSFASHSSYGGYAADLDSSPNTSAHIASSSTQLSRSHSRTPTQSFVTGKRSYSFVREDPSPTKDHKKLKLSSRLSSFASRASTRASSHNAAAKLSQVPASLRKSRSLQPDATPSKDIPTSPYPIALFDVPIIAPPPNHVARRPLTSEESAKIRISRLLVREARLRAAEKLKVFADDITLSVENAIREVDMEMEEIESDEEWRRELERLKWEVALGLGPELRVEVVEWLLEVLPKKSFYARWKKHDPERYFGNPPGLTDQLLTSPETRFHAAYSFLRYFYLYMGDDERRREMEERQASDAEAANQVPFDPSIPPEGWDLTAWDACLACLDISVKLHRDTLAPLYPVYLDEIIALAPHKCLEDDLEIGVRDALSVFNYSLGGTPQPIMDELWLALPALRQLLDFSDGWKHTQKEAWHRFFEAVAEPDILKFRISLLTAAVLAEALMAALVFKYKYDKSVNGVVIGRRGGRRATQLSEADVWKLEQRAEREIEGVVLDMKDVMGITDEELEGCRCWVRAASKY</sequence>
<gene>
    <name evidence="2" type="ORF">FB45DRAFT_314686</name>
</gene>
<organism evidence="2 3">
    <name type="scientific">Roridomyces roridus</name>
    <dbReference type="NCBI Taxonomy" id="1738132"/>
    <lineage>
        <taxon>Eukaryota</taxon>
        <taxon>Fungi</taxon>
        <taxon>Dikarya</taxon>
        <taxon>Basidiomycota</taxon>
        <taxon>Agaricomycotina</taxon>
        <taxon>Agaricomycetes</taxon>
        <taxon>Agaricomycetidae</taxon>
        <taxon>Agaricales</taxon>
        <taxon>Marasmiineae</taxon>
        <taxon>Mycenaceae</taxon>
        <taxon>Roridomyces</taxon>
    </lineage>
</organism>